<proteinExistence type="predicted"/>
<dbReference type="RefSeq" id="WP_067485141.1">
    <property type="nucleotide sequence ID" value="NZ_CP023074.1"/>
</dbReference>
<evidence type="ECO:0000256" key="4">
    <source>
        <dbReference type="ARBA" id="ARBA00022723"/>
    </source>
</evidence>
<evidence type="ECO:0000313" key="10">
    <source>
        <dbReference type="Proteomes" id="UP000078516"/>
    </source>
</evidence>
<evidence type="ECO:0000256" key="8">
    <source>
        <dbReference type="ARBA" id="ARBA00023204"/>
    </source>
</evidence>
<evidence type="ECO:0000256" key="5">
    <source>
        <dbReference type="ARBA" id="ARBA00022763"/>
    </source>
</evidence>
<evidence type="ECO:0000313" key="9">
    <source>
        <dbReference type="EMBL" id="OAQ54859.1"/>
    </source>
</evidence>
<dbReference type="InterPro" id="IPR036691">
    <property type="entry name" value="Endo/exonu/phosph_ase_sf"/>
</dbReference>
<dbReference type="Gene3D" id="3.60.10.10">
    <property type="entry name" value="Endonuclease/exonuclease/phosphatase"/>
    <property type="match status" value="1"/>
</dbReference>
<keyword evidence="4" id="KW-0479">Metal-binding</keyword>
<dbReference type="SUPFAM" id="SSF56219">
    <property type="entry name" value="DNase I-like"/>
    <property type="match status" value="1"/>
</dbReference>
<dbReference type="Pfam" id="PF03372">
    <property type="entry name" value="Exo_endo_phos"/>
    <property type="match status" value="1"/>
</dbReference>
<dbReference type="GO" id="GO:0004518">
    <property type="term" value="F:nuclease activity"/>
    <property type="evidence" value="ECO:0007669"/>
    <property type="project" value="UniProtKB-KW"/>
</dbReference>
<dbReference type="GO" id="GO:0046872">
    <property type="term" value="F:metal ion binding"/>
    <property type="evidence" value="ECO:0007669"/>
    <property type="project" value="UniProtKB-KW"/>
</dbReference>
<dbReference type="Proteomes" id="UP000078516">
    <property type="component" value="Unassembled WGS sequence"/>
</dbReference>
<keyword evidence="3" id="KW-0540">Nuclease</keyword>
<comment type="cofactor">
    <cofactor evidence="2">
        <name>Mg(2+)</name>
        <dbReference type="ChEBI" id="CHEBI:18420"/>
    </cofactor>
</comment>
<dbReference type="EMBL" id="LWMN01000017">
    <property type="protein sequence ID" value="OAQ54859.1"/>
    <property type="molecule type" value="Genomic_DNA"/>
</dbReference>
<evidence type="ECO:0000256" key="1">
    <source>
        <dbReference type="ARBA" id="ARBA00001936"/>
    </source>
</evidence>
<name>A0A179EPR0_ENTTH</name>
<dbReference type="InterPro" id="IPR005135">
    <property type="entry name" value="Endo/exonuclease/phosphatase"/>
</dbReference>
<dbReference type="GO" id="GO:0016787">
    <property type="term" value="F:hydrolase activity"/>
    <property type="evidence" value="ECO:0007669"/>
    <property type="project" value="UniProtKB-KW"/>
</dbReference>
<comment type="caution">
    <text evidence="9">The sequence shown here is derived from an EMBL/GenBank/DDBJ whole genome shotgun (WGS) entry which is preliminary data.</text>
</comment>
<dbReference type="PANTHER" id="PTHR15822">
    <property type="entry name" value="TRAF AND TNF RECEPTOR-ASSOCIATED PROTEIN"/>
    <property type="match status" value="1"/>
</dbReference>
<dbReference type="KEGG" id="eth:CK496_02380"/>
<evidence type="ECO:0000256" key="2">
    <source>
        <dbReference type="ARBA" id="ARBA00001946"/>
    </source>
</evidence>
<evidence type="ECO:0000256" key="7">
    <source>
        <dbReference type="ARBA" id="ARBA00022842"/>
    </source>
</evidence>
<protein>
    <submittedName>
        <fullName evidence="9">Hydrolase</fullName>
    </submittedName>
</protein>
<evidence type="ECO:0000256" key="6">
    <source>
        <dbReference type="ARBA" id="ARBA00022801"/>
    </source>
</evidence>
<keyword evidence="6 9" id="KW-0378">Hydrolase</keyword>
<keyword evidence="5" id="KW-0227">DNA damage</keyword>
<dbReference type="PANTHER" id="PTHR15822:SF4">
    <property type="entry name" value="TYROSYL-DNA PHOSPHODIESTERASE 2"/>
    <property type="match status" value="1"/>
</dbReference>
<accession>A0A179EPR0</accession>
<keyword evidence="10" id="KW-1185">Reference proteome</keyword>
<dbReference type="InterPro" id="IPR051547">
    <property type="entry name" value="TDP2-like"/>
</dbReference>
<comment type="cofactor">
    <cofactor evidence="1">
        <name>Mn(2+)</name>
        <dbReference type="ChEBI" id="CHEBI:29035"/>
    </cofactor>
</comment>
<dbReference type="GeneID" id="77486480"/>
<keyword evidence="8" id="KW-0234">DNA repair</keyword>
<sequence length="356" mass="40322">MKKLLKILLSIFAILALIIAGYVGYVYLSYHREADNQDLTIQSSSSAKDLQTAQDYQIMTYNIGYAAYPPDYSFFMDGGTESRAFSKQNVKHNLQEIQGVIQEHQPDFAFFQEVDKKATRSYNIDEVATLSQNFSDYSSVYGQNYNSAYLFYPITQPIGKSQSGLVTFSKGTIAESTRYSLPIETGFNKFFDLDRAFTVSKIPVANGRFLSLYNLHLSAYTKDPAIQKAQIKKLVAQIKKDQAEKNYIIVGGDYNHTLLPDSEKIFGETKEDLSWTHAFPEELLPKGMHIVRKDLAEKAVPSVRNLNEAYQPDKTFVTLIDGFLVSDNLSIKDIQVIDTKFAYSDHNPVQMTFSLQ</sequence>
<organism evidence="9 10">
    <name type="scientific">Enterococcus thailandicus</name>
    <dbReference type="NCBI Taxonomy" id="417368"/>
    <lineage>
        <taxon>Bacteria</taxon>
        <taxon>Bacillati</taxon>
        <taxon>Bacillota</taxon>
        <taxon>Bacilli</taxon>
        <taxon>Lactobacillales</taxon>
        <taxon>Enterococcaceae</taxon>
        <taxon>Enterococcus</taxon>
    </lineage>
</organism>
<evidence type="ECO:0000256" key="3">
    <source>
        <dbReference type="ARBA" id="ARBA00022722"/>
    </source>
</evidence>
<dbReference type="GO" id="GO:0006281">
    <property type="term" value="P:DNA repair"/>
    <property type="evidence" value="ECO:0007669"/>
    <property type="project" value="UniProtKB-KW"/>
</dbReference>
<reference evidence="9 10" key="1">
    <citation type="submission" date="2016-04" db="EMBL/GenBank/DDBJ databases">
        <title>Draft genome of an Enterococcus thailandicus strain isolated from bovine feces.</title>
        <authorList>
            <person name="Beukers A.G."/>
            <person name="Zaheer R."/>
            <person name="Goji N."/>
            <person name="Cook S.R."/>
            <person name="Amoako K."/>
            <person name="Chaves A.V."/>
            <person name="Ward M.P."/>
            <person name="Mcallister T.A."/>
        </authorList>
    </citation>
    <scope>NUCLEOTIDE SEQUENCE [LARGE SCALE GENOMIC DNA]</scope>
    <source>
        <strain evidence="9 10">F0711D 46</strain>
    </source>
</reference>
<gene>
    <name evidence="9" type="ORF">A6E74_10820</name>
</gene>
<dbReference type="AlphaFoldDB" id="A0A179EPR0"/>
<keyword evidence="7" id="KW-0460">Magnesium</keyword>